<keyword evidence="2" id="KW-1185">Reference proteome</keyword>
<dbReference type="AlphaFoldDB" id="A0A133V1A7"/>
<comment type="caution">
    <text evidence="1">The sequence shown here is derived from an EMBL/GenBank/DDBJ whole genome shotgun (WGS) entry which is preliminary data.</text>
</comment>
<proteinExistence type="predicted"/>
<evidence type="ECO:0000313" key="2">
    <source>
        <dbReference type="Proteomes" id="UP000070341"/>
    </source>
</evidence>
<reference evidence="1 2" key="1">
    <citation type="journal article" date="2016" name="Sci. Rep.">
        <title>Metabolic traits of an uncultured archaeal lineage -MSBL1- from brine pools of the Red Sea.</title>
        <authorList>
            <person name="Mwirichia R."/>
            <person name="Alam I."/>
            <person name="Rashid M."/>
            <person name="Vinu M."/>
            <person name="Ba-Alawi W."/>
            <person name="Anthony Kamau A."/>
            <person name="Kamanda Ngugi D."/>
            <person name="Goker M."/>
            <person name="Klenk H.P."/>
            <person name="Bajic V."/>
            <person name="Stingl U."/>
        </authorList>
    </citation>
    <scope>NUCLEOTIDE SEQUENCE [LARGE SCALE GENOMIC DNA]</scope>
    <source>
        <strain evidence="1">SCGC-AAA259M10</strain>
    </source>
</reference>
<dbReference type="Proteomes" id="UP000070341">
    <property type="component" value="Unassembled WGS sequence"/>
</dbReference>
<protein>
    <submittedName>
        <fullName evidence="1">Uncharacterized protein</fullName>
    </submittedName>
</protein>
<accession>A0A133V1A7</accession>
<name>A0A133V1A7_9EURY</name>
<organism evidence="1 2">
    <name type="scientific">candidate division MSBL1 archaeon SCGC-AAA259M10</name>
    <dbReference type="NCBI Taxonomy" id="1698270"/>
    <lineage>
        <taxon>Archaea</taxon>
        <taxon>Methanobacteriati</taxon>
        <taxon>Methanobacteriota</taxon>
        <taxon>candidate division MSBL1</taxon>
    </lineage>
</organism>
<sequence>MTTEDVRKHYLRPDVKELLLEATELNDYRQALITGFAGWYRYRNENGKTEMALKPFKSEIYDKQIKTRMDEETRSLYWSTNFYDSKVFSEWIDKEKKDKNQVQKPGDYGTTGYYRLGIDIDLLDEEKLEELDSDRTVNDAESREMLEKAGQFVCDWFANHGLPYDALRPYFSGNGFYLTIDPSIAGVDCDAEKSFKICEAFNTLIKQIEKEFFEEEEDADKFVQFDALNNSSRAWKTILSIHKSKPYACIPLDPVDVEIDLEKAKLPLEEKVIEEVREWIQPTKKKYREKYAEKLANILKSKVIEEEDGKTTPFKIAERKRKKKNEYSSDKDFEDLDLEIEDLESLKNVLPPCLSTLIEGKNALSHARGKALLAKTLKAVGLERERASELFNKLTTEAGGPTTNIFESWYDSDMCLPSCEKINTIGTGYPSLEVGDLGICDPCELCEDIDNPFQYIKEESKPDSLKVIEEALESLDYNLEKIGRVWDNEEQEHYYYPVQFVFGDVSSTREALNRLRRDRIESVHSGSIKNNIDKPERKRVIAEAVVIDMGNKGKLLKGETGGKFYYHEKEKQVYRFNEIDRLLQRLYDISSTTQVGKITKDRIKNEIENNGEEVKVKKLWLWDREKKELYVYDKDRHYFVLNGKDIKKRPNGTNGVYFLFDAPENRIEYKPKEERNTDFEIPGKTSDDFKAGDCEINELLANQTNFTNTTNLSAEEQKLQLLLHCYTFPFSELIPAKPIMLFTGEKGSTKSFTLKKIGRFYMNPDYRARPLPSEEDYYVAVTKYPFTFLDNVEDKPTWLEDGLARVATEVEIAKRKLYEDFKEAKRKPDTFLGLTAREIKFNRDDVMDRSLLFHAKRIPEGSFLREEDLEKPLHEHRHTLWSQYLDNLNRIVKKLQEGGLKGKQSNHRLADWACLAMEIAEALDFDEHYNIGRIFDKMETERAAYTLKDSEVYQTIKQAKAAGTLKHDTWLPASEIVGQLQDANQHFSKSAETLGRELNQHEKEYGEIFGLEIKQQRDRKAYYFPSPDSGNTESGTCEECGLVEGKERETENGEIRVLCGSCYGELGFSASTQPDSKPEVEQLGV</sequence>
<gene>
    <name evidence="1" type="ORF">AKJ40_01655</name>
</gene>
<evidence type="ECO:0000313" key="1">
    <source>
        <dbReference type="EMBL" id="KXB00227.1"/>
    </source>
</evidence>
<dbReference type="EMBL" id="LHXU01000016">
    <property type="protein sequence ID" value="KXB00227.1"/>
    <property type="molecule type" value="Genomic_DNA"/>
</dbReference>